<evidence type="ECO:0000256" key="9">
    <source>
        <dbReference type="PIRSR" id="PIRSR005096-2"/>
    </source>
</evidence>
<dbReference type="EC" id="5.1.3.3" evidence="4 7"/>
<dbReference type="InterPro" id="IPR011013">
    <property type="entry name" value="Gal_mutarotase_sf_dom"/>
</dbReference>
<evidence type="ECO:0000313" key="12">
    <source>
        <dbReference type="Proteomes" id="UP000245699"/>
    </source>
</evidence>
<keyword evidence="6 7" id="KW-0119">Carbohydrate metabolism</keyword>
<dbReference type="CDD" id="cd09019">
    <property type="entry name" value="galactose_mutarotase_like"/>
    <property type="match status" value="1"/>
</dbReference>
<dbReference type="PROSITE" id="PS00545">
    <property type="entry name" value="ALDOSE_1_EPIMERASE"/>
    <property type="match status" value="1"/>
</dbReference>
<evidence type="ECO:0000256" key="7">
    <source>
        <dbReference type="PIRNR" id="PIRNR005096"/>
    </source>
</evidence>
<dbReference type="GO" id="GO:0006006">
    <property type="term" value="P:glucose metabolic process"/>
    <property type="evidence" value="ECO:0007669"/>
    <property type="project" value="TreeGrafter"/>
</dbReference>
<accession>A0A2T9YEQ2</accession>
<comment type="pathway">
    <text evidence="2 7">Carbohydrate metabolism; hexose metabolism.</text>
</comment>
<evidence type="ECO:0000256" key="1">
    <source>
        <dbReference type="ARBA" id="ARBA00001614"/>
    </source>
</evidence>
<dbReference type="PANTHER" id="PTHR10091:SF0">
    <property type="entry name" value="GALACTOSE MUTAROTASE"/>
    <property type="match status" value="1"/>
</dbReference>
<name>A0A2T9YEQ2_9FUNG</name>
<keyword evidence="12" id="KW-1185">Reference proteome</keyword>
<reference evidence="11 12" key="1">
    <citation type="journal article" date="2018" name="MBio">
        <title>Comparative Genomics Reveals the Core Gene Toolbox for the Fungus-Insect Symbiosis.</title>
        <authorList>
            <person name="Wang Y."/>
            <person name="Stata M."/>
            <person name="Wang W."/>
            <person name="Stajich J.E."/>
            <person name="White M.M."/>
            <person name="Moncalvo J.M."/>
        </authorList>
    </citation>
    <scope>NUCLEOTIDE SEQUENCE [LARGE SCALE GENOMIC DNA]</scope>
    <source>
        <strain evidence="11 12">AUS-77-4</strain>
    </source>
</reference>
<evidence type="ECO:0000256" key="2">
    <source>
        <dbReference type="ARBA" id="ARBA00005028"/>
    </source>
</evidence>
<evidence type="ECO:0000256" key="4">
    <source>
        <dbReference type="ARBA" id="ARBA00013185"/>
    </source>
</evidence>
<dbReference type="UniPathway" id="UPA00242"/>
<dbReference type="InterPro" id="IPR014718">
    <property type="entry name" value="GH-type_carb-bd"/>
</dbReference>
<comment type="catalytic activity">
    <reaction evidence="1 7">
        <text>alpha-D-glucose = beta-D-glucose</text>
        <dbReference type="Rhea" id="RHEA:10264"/>
        <dbReference type="ChEBI" id="CHEBI:15903"/>
        <dbReference type="ChEBI" id="CHEBI:17925"/>
        <dbReference type="EC" id="5.1.3.3"/>
    </reaction>
</comment>
<feature type="active site" description="Proton donor" evidence="8">
    <location>
        <position position="191"/>
    </location>
</feature>
<dbReference type="Gene3D" id="2.70.98.10">
    <property type="match status" value="1"/>
</dbReference>
<proteinExistence type="inferred from homology"/>
<dbReference type="InterPro" id="IPR015443">
    <property type="entry name" value="Aldose_1-epimerase"/>
</dbReference>
<feature type="binding site" evidence="10">
    <location>
        <begin position="191"/>
        <end position="193"/>
    </location>
    <ligand>
        <name>beta-D-galactose</name>
        <dbReference type="ChEBI" id="CHEBI:27667"/>
    </ligand>
</feature>
<evidence type="ECO:0000256" key="10">
    <source>
        <dbReference type="PIRSR" id="PIRSR005096-3"/>
    </source>
</evidence>
<sequence>MSVQSVSISKDDSVNSYILSNSEGSLSVHISQYGARVTHVFVQDRSGKLVDVAMGFDTHDQLLESISEIDDPYIGAIVGRVAGSIFPCDSVKLNGLEYSLNSNKANGASHHGGLVGFDKRIWNAKIINQNPPTVEFSYLSKHGEEGYPGNLLVSVIYSVSNNNEINIKYEAHLVQDGEHDVDETIMNITNHTYFNLSGFKETTIRDHFLKIYSEKYLGVSQNLVHNGTLLHVNDSPLDFTVARKIGERIDEFDKSSLRGYDHVYVIQPTKNNNLDSEYPIKKAAKVWCESTGICLEILSDEPGLVLYTGNWISPKLEGKGTKYQNYCAFALESQRFNNSINIPEWKEQVLLKKDQKYSQNTTFRFSLV</sequence>
<dbReference type="GO" id="GO:0004034">
    <property type="term" value="F:aldose 1-epimerase activity"/>
    <property type="evidence" value="ECO:0007669"/>
    <property type="project" value="UniProtKB-EC"/>
</dbReference>
<evidence type="ECO:0000256" key="3">
    <source>
        <dbReference type="ARBA" id="ARBA00006206"/>
    </source>
</evidence>
<feature type="binding site" evidence="9">
    <location>
        <position position="261"/>
    </location>
    <ligand>
        <name>beta-D-galactose</name>
        <dbReference type="ChEBI" id="CHEBI:27667"/>
    </ligand>
</feature>
<dbReference type="Proteomes" id="UP000245699">
    <property type="component" value="Unassembled WGS sequence"/>
</dbReference>
<protein>
    <recommendedName>
        <fullName evidence="4 7">Aldose 1-epimerase</fullName>
        <ecNumber evidence="4 7">5.1.3.3</ecNumber>
    </recommendedName>
</protein>
<organism evidence="11 12">
    <name type="scientific">Furculomyces boomerangus</name>
    <dbReference type="NCBI Taxonomy" id="61424"/>
    <lineage>
        <taxon>Eukaryota</taxon>
        <taxon>Fungi</taxon>
        <taxon>Fungi incertae sedis</taxon>
        <taxon>Zoopagomycota</taxon>
        <taxon>Kickxellomycotina</taxon>
        <taxon>Harpellomycetes</taxon>
        <taxon>Harpellales</taxon>
        <taxon>Harpellaceae</taxon>
        <taxon>Furculomyces</taxon>
    </lineage>
</organism>
<dbReference type="STRING" id="61424.A0A2T9YEQ2"/>
<dbReference type="Pfam" id="PF01263">
    <property type="entry name" value="Aldose_epim"/>
    <property type="match status" value="1"/>
</dbReference>
<evidence type="ECO:0000256" key="8">
    <source>
        <dbReference type="PIRSR" id="PIRSR005096-1"/>
    </source>
</evidence>
<dbReference type="PIRSF" id="PIRSF005096">
    <property type="entry name" value="GALM"/>
    <property type="match status" value="1"/>
</dbReference>
<feature type="active site" description="Proton acceptor" evidence="8">
    <location>
        <position position="332"/>
    </location>
</feature>
<comment type="caution">
    <text evidence="11">The sequence shown here is derived from an EMBL/GenBank/DDBJ whole genome shotgun (WGS) entry which is preliminary data.</text>
</comment>
<dbReference type="PANTHER" id="PTHR10091">
    <property type="entry name" value="ALDOSE-1-EPIMERASE"/>
    <property type="match status" value="1"/>
</dbReference>
<gene>
    <name evidence="11" type="ORF">BB559_004424</name>
</gene>
<dbReference type="OrthoDB" id="274691at2759"/>
<dbReference type="EMBL" id="MBFT01000461">
    <property type="protein sequence ID" value="PVU90810.1"/>
    <property type="molecule type" value="Genomic_DNA"/>
</dbReference>
<dbReference type="GO" id="GO:0030246">
    <property type="term" value="F:carbohydrate binding"/>
    <property type="evidence" value="ECO:0007669"/>
    <property type="project" value="InterPro"/>
</dbReference>
<dbReference type="GO" id="GO:0033499">
    <property type="term" value="P:galactose catabolic process via UDP-galactose, Leloir pathway"/>
    <property type="evidence" value="ECO:0007669"/>
    <property type="project" value="TreeGrafter"/>
</dbReference>
<dbReference type="InterPro" id="IPR047215">
    <property type="entry name" value="Galactose_mutarotase-like"/>
</dbReference>
<dbReference type="SUPFAM" id="SSF74650">
    <property type="entry name" value="Galactose mutarotase-like"/>
    <property type="match status" value="1"/>
</dbReference>
<evidence type="ECO:0000256" key="5">
    <source>
        <dbReference type="ARBA" id="ARBA00023235"/>
    </source>
</evidence>
<dbReference type="InterPro" id="IPR008183">
    <property type="entry name" value="Aldose_1/G6P_1-epimerase"/>
</dbReference>
<evidence type="ECO:0000256" key="6">
    <source>
        <dbReference type="ARBA" id="ARBA00023277"/>
    </source>
</evidence>
<comment type="similarity">
    <text evidence="3 7">Belongs to the aldose epimerase family.</text>
</comment>
<keyword evidence="5 7" id="KW-0413">Isomerase</keyword>
<evidence type="ECO:0000313" key="11">
    <source>
        <dbReference type="EMBL" id="PVU90810.1"/>
    </source>
</evidence>
<dbReference type="AlphaFoldDB" id="A0A2T9YEQ2"/>
<dbReference type="InterPro" id="IPR018052">
    <property type="entry name" value="Ald1_epimerase_CS"/>
</dbReference>